<accession>A0ABU6WJM6</accession>
<comment type="caution">
    <text evidence="2">The sequence shown here is derived from an EMBL/GenBank/DDBJ whole genome shotgun (WGS) entry which is preliminary data.</text>
</comment>
<sequence length="154" mass="17697">MPNSDSTHRDATDALQRKLDSIRKRNKTVQSTREQRLQNNVEVAEESIQERQQDFPLPHSDSLPETEANLMDQDGPALQKGRPILRATTIDEFLKENGADVDLDGLCTKEQSFEQNSEEEDSMALNQNYYKYVMADIDEEEGNMAAAYQFYYLN</sequence>
<feature type="region of interest" description="Disordered" evidence="1">
    <location>
        <begin position="1"/>
        <end position="80"/>
    </location>
</feature>
<name>A0ABU6WJM6_9FABA</name>
<reference evidence="2 3" key="1">
    <citation type="journal article" date="2023" name="Plants (Basel)">
        <title>Bridging the Gap: Combining Genomics and Transcriptomics Approaches to Understand Stylosanthes scabra, an Orphan Legume from the Brazilian Caatinga.</title>
        <authorList>
            <person name="Ferreira-Neto J.R.C."/>
            <person name="da Silva M.D."/>
            <person name="Binneck E."/>
            <person name="de Melo N.F."/>
            <person name="da Silva R.H."/>
            <person name="de Melo A.L.T.M."/>
            <person name="Pandolfi V."/>
            <person name="Bustamante F.O."/>
            <person name="Brasileiro-Vidal A.C."/>
            <person name="Benko-Iseppon A.M."/>
        </authorList>
    </citation>
    <scope>NUCLEOTIDE SEQUENCE [LARGE SCALE GENOMIC DNA]</scope>
    <source>
        <tissue evidence="2">Leaves</tissue>
    </source>
</reference>
<feature type="compositionally biased region" description="Basic and acidic residues" evidence="1">
    <location>
        <begin position="1"/>
        <end position="23"/>
    </location>
</feature>
<dbReference type="EMBL" id="JASCZI010181840">
    <property type="protein sequence ID" value="MED6186064.1"/>
    <property type="molecule type" value="Genomic_DNA"/>
</dbReference>
<evidence type="ECO:0000313" key="2">
    <source>
        <dbReference type="EMBL" id="MED6186064.1"/>
    </source>
</evidence>
<protein>
    <submittedName>
        <fullName evidence="2">Uncharacterized protein</fullName>
    </submittedName>
</protein>
<organism evidence="2 3">
    <name type="scientific">Stylosanthes scabra</name>
    <dbReference type="NCBI Taxonomy" id="79078"/>
    <lineage>
        <taxon>Eukaryota</taxon>
        <taxon>Viridiplantae</taxon>
        <taxon>Streptophyta</taxon>
        <taxon>Embryophyta</taxon>
        <taxon>Tracheophyta</taxon>
        <taxon>Spermatophyta</taxon>
        <taxon>Magnoliopsida</taxon>
        <taxon>eudicotyledons</taxon>
        <taxon>Gunneridae</taxon>
        <taxon>Pentapetalae</taxon>
        <taxon>rosids</taxon>
        <taxon>fabids</taxon>
        <taxon>Fabales</taxon>
        <taxon>Fabaceae</taxon>
        <taxon>Papilionoideae</taxon>
        <taxon>50 kb inversion clade</taxon>
        <taxon>dalbergioids sensu lato</taxon>
        <taxon>Dalbergieae</taxon>
        <taxon>Pterocarpus clade</taxon>
        <taxon>Stylosanthes</taxon>
    </lineage>
</organism>
<gene>
    <name evidence="2" type="ORF">PIB30_063162</name>
</gene>
<evidence type="ECO:0000256" key="1">
    <source>
        <dbReference type="SAM" id="MobiDB-lite"/>
    </source>
</evidence>
<evidence type="ECO:0000313" key="3">
    <source>
        <dbReference type="Proteomes" id="UP001341840"/>
    </source>
</evidence>
<proteinExistence type="predicted"/>
<feature type="compositionally biased region" description="Polar residues" evidence="1">
    <location>
        <begin position="28"/>
        <end position="41"/>
    </location>
</feature>
<keyword evidence="3" id="KW-1185">Reference proteome</keyword>
<dbReference type="Proteomes" id="UP001341840">
    <property type="component" value="Unassembled WGS sequence"/>
</dbReference>